<keyword evidence="3" id="KW-0472">Membrane</keyword>
<protein>
    <submittedName>
        <fullName evidence="5">EamA family transporter</fullName>
    </submittedName>
</protein>
<evidence type="ECO:0000313" key="5">
    <source>
        <dbReference type="EMBL" id="TYS70239.1"/>
    </source>
</evidence>
<feature type="transmembrane region" description="Helical" evidence="3">
    <location>
        <begin position="92"/>
        <end position="114"/>
    </location>
</feature>
<dbReference type="EMBL" id="VTET01000008">
    <property type="protein sequence ID" value="TYS70239.1"/>
    <property type="molecule type" value="Genomic_DNA"/>
</dbReference>
<comment type="similarity">
    <text evidence="2">Belongs to the EamA transporter family.</text>
</comment>
<evidence type="ECO:0000256" key="1">
    <source>
        <dbReference type="ARBA" id="ARBA00004127"/>
    </source>
</evidence>
<sequence>MKGKLAPFLILFAAVLWGTTGTAQTFAPEAAHPVAIGAARLAVGGVFLLILVFLTGGLNLKNWPIRATFLAALSMALFQPLFFTAVTVTGVAIGTVVAIGSAPVLSGFLEWLFLKRRPSKIWWSSTFLSVLGCMMLFLNKDSVVVDPIGVLMALGAGLSFAVYAIVSRDLAGKFPSLSIVAVVFTLSAVFLAPFMLVFDMTWVTDVRGWGIVLYLGVMTTGVAYILFARGLMHVSSSTAVTLALAEPLTAALFGVFLLGENLNIMSWIGMVLMMLGIGVLIGASRSAKGTGNSARLSFKA</sequence>
<keyword evidence="3" id="KW-0812">Transmembrane</keyword>
<feature type="transmembrane region" description="Helical" evidence="3">
    <location>
        <begin position="208"/>
        <end position="227"/>
    </location>
</feature>
<gene>
    <name evidence="5" type="ORF">FZC75_16565</name>
</gene>
<feature type="transmembrane region" description="Helical" evidence="3">
    <location>
        <begin position="121"/>
        <end position="138"/>
    </location>
</feature>
<feature type="domain" description="EamA" evidence="4">
    <location>
        <begin position="148"/>
        <end position="280"/>
    </location>
</feature>
<dbReference type="AlphaFoldDB" id="A0A5D4T4M5"/>
<dbReference type="PANTHER" id="PTHR22911:SF79">
    <property type="entry name" value="MOBA-LIKE NTP TRANSFERASE DOMAIN-CONTAINING PROTEIN"/>
    <property type="match status" value="1"/>
</dbReference>
<dbReference type="Pfam" id="PF00892">
    <property type="entry name" value="EamA"/>
    <property type="match status" value="2"/>
</dbReference>
<organism evidence="5 6">
    <name type="scientific">Sutcliffiella horikoshii</name>
    <dbReference type="NCBI Taxonomy" id="79883"/>
    <lineage>
        <taxon>Bacteria</taxon>
        <taxon>Bacillati</taxon>
        <taxon>Bacillota</taxon>
        <taxon>Bacilli</taxon>
        <taxon>Bacillales</taxon>
        <taxon>Bacillaceae</taxon>
        <taxon>Sutcliffiella</taxon>
    </lineage>
</organism>
<dbReference type="RefSeq" id="WP_148980080.1">
    <property type="nucleotide sequence ID" value="NZ_JBNIKO010000001.1"/>
</dbReference>
<feature type="transmembrane region" description="Helical" evidence="3">
    <location>
        <begin position="264"/>
        <end position="283"/>
    </location>
</feature>
<accession>A0A5D4T4M5</accession>
<dbReference type="InterPro" id="IPR000620">
    <property type="entry name" value="EamA_dom"/>
</dbReference>
<evidence type="ECO:0000313" key="6">
    <source>
        <dbReference type="Proteomes" id="UP000324517"/>
    </source>
</evidence>
<dbReference type="GO" id="GO:0016020">
    <property type="term" value="C:membrane"/>
    <property type="evidence" value="ECO:0007669"/>
    <property type="project" value="InterPro"/>
</dbReference>
<keyword evidence="3" id="KW-1133">Transmembrane helix</keyword>
<comment type="caution">
    <text evidence="5">The sequence shown here is derived from an EMBL/GenBank/DDBJ whole genome shotgun (WGS) entry which is preliminary data.</text>
</comment>
<feature type="transmembrane region" description="Helical" evidence="3">
    <location>
        <begin position="177"/>
        <end position="196"/>
    </location>
</feature>
<feature type="transmembrane region" description="Helical" evidence="3">
    <location>
        <begin position="67"/>
        <end position="86"/>
    </location>
</feature>
<dbReference type="PANTHER" id="PTHR22911">
    <property type="entry name" value="ACYL-MALONYL CONDENSING ENZYME-RELATED"/>
    <property type="match status" value="1"/>
</dbReference>
<dbReference type="SUPFAM" id="SSF103481">
    <property type="entry name" value="Multidrug resistance efflux transporter EmrE"/>
    <property type="match status" value="2"/>
</dbReference>
<evidence type="ECO:0000259" key="4">
    <source>
        <dbReference type="Pfam" id="PF00892"/>
    </source>
</evidence>
<dbReference type="Proteomes" id="UP000324517">
    <property type="component" value="Unassembled WGS sequence"/>
</dbReference>
<reference evidence="5 6" key="1">
    <citation type="submission" date="2019-08" db="EMBL/GenBank/DDBJ databases">
        <title>Bacillus genomes from the desert of Cuatro Cienegas, Coahuila.</title>
        <authorList>
            <person name="Olmedo-Alvarez G."/>
        </authorList>
    </citation>
    <scope>NUCLEOTIDE SEQUENCE [LARGE SCALE GENOMIC DNA]</scope>
    <source>
        <strain evidence="5 6">CH98b_3T</strain>
    </source>
</reference>
<feature type="transmembrane region" description="Helical" evidence="3">
    <location>
        <begin position="144"/>
        <end position="165"/>
    </location>
</feature>
<proteinExistence type="inferred from homology"/>
<feature type="transmembrane region" description="Helical" evidence="3">
    <location>
        <begin position="239"/>
        <end position="258"/>
    </location>
</feature>
<feature type="transmembrane region" description="Helical" evidence="3">
    <location>
        <begin position="33"/>
        <end position="55"/>
    </location>
</feature>
<dbReference type="OrthoDB" id="9787117at2"/>
<name>A0A5D4T4M5_9BACI</name>
<comment type="subcellular location">
    <subcellularLocation>
        <location evidence="1">Endomembrane system</location>
        <topology evidence="1">Multi-pass membrane protein</topology>
    </subcellularLocation>
</comment>
<feature type="domain" description="EamA" evidence="4">
    <location>
        <begin position="7"/>
        <end position="137"/>
    </location>
</feature>
<evidence type="ECO:0000256" key="3">
    <source>
        <dbReference type="SAM" id="Phobius"/>
    </source>
</evidence>
<evidence type="ECO:0000256" key="2">
    <source>
        <dbReference type="ARBA" id="ARBA00007362"/>
    </source>
</evidence>
<dbReference type="InterPro" id="IPR037185">
    <property type="entry name" value="EmrE-like"/>
</dbReference>